<name>A0A1Z2L3T1_9ACTN</name>
<evidence type="ECO:0000256" key="2">
    <source>
        <dbReference type="ARBA" id="ARBA00022643"/>
    </source>
</evidence>
<dbReference type="GO" id="GO:0008726">
    <property type="term" value="F:alkanesulfonate monooxygenase activity"/>
    <property type="evidence" value="ECO:0007669"/>
    <property type="project" value="TreeGrafter"/>
</dbReference>
<dbReference type="AlphaFoldDB" id="A0A1Z2L3T1"/>
<evidence type="ECO:0000313" key="6">
    <source>
        <dbReference type="EMBL" id="ARZ68963.1"/>
    </source>
</evidence>
<dbReference type="SUPFAM" id="SSF51679">
    <property type="entry name" value="Bacterial luciferase-like"/>
    <property type="match status" value="1"/>
</dbReference>
<dbReference type="PANTHER" id="PTHR42847">
    <property type="entry name" value="ALKANESULFONATE MONOOXYGENASE"/>
    <property type="match status" value="1"/>
</dbReference>
<gene>
    <name evidence="6" type="ORF">SMD11_3327</name>
</gene>
<dbReference type="NCBIfam" id="TIGR03560">
    <property type="entry name" value="F420_Rv1855c"/>
    <property type="match status" value="1"/>
</dbReference>
<dbReference type="Proteomes" id="UP000195755">
    <property type="component" value="Chromosome"/>
</dbReference>
<dbReference type="PANTHER" id="PTHR42847:SF4">
    <property type="entry name" value="ALKANESULFONATE MONOOXYGENASE-RELATED"/>
    <property type="match status" value="1"/>
</dbReference>
<proteinExistence type="predicted"/>
<dbReference type="InterPro" id="IPR050172">
    <property type="entry name" value="SsuD_RutA_monooxygenase"/>
</dbReference>
<dbReference type="InterPro" id="IPR019952">
    <property type="entry name" value="F420_OxRdatse_Rv1855c_pred"/>
</dbReference>
<evidence type="ECO:0000256" key="1">
    <source>
        <dbReference type="ARBA" id="ARBA00022630"/>
    </source>
</evidence>
<evidence type="ECO:0000256" key="3">
    <source>
        <dbReference type="ARBA" id="ARBA00023002"/>
    </source>
</evidence>
<dbReference type="KEGG" id="salj:SMD11_3327"/>
<organism evidence="6 7">
    <name type="scientific">Streptomyces albireticuli</name>
    <dbReference type="NCBI Taxonomy" id="1940"/>
    <lineage>
        <taxon>Bacteria</taxon>
        <taxon>Bacillati</taxon>
        <taxon>Actinomycetota</taxon>
        <taxon>Actinomycetes</taxon>
        <taxon>Kitasatosporales</taxon>
        <taxon>Streptomycetaceae</taxon>
        <taxon>Streptomyces</taxon>
    </lineage>
</organism>
<dbReference type="EMBL" id="CP021744">
    <property type="protein sequence ID" value="ARZ68963.1"/>
    <property type="molecule type" value="Genomic_DNA"/>
</dbReference>
<evidence type="ECO:0000259" key="5">
    <source>
        <dbReference type="Pfam" id="PF00296"/>
    </source>
</evidence>
<protein>
    <submittedName>
        <fullName evidence="6">F420-dependent oxidoreductase</fullName>
    </submittedName>
</protein>
<reference evidence="6 7" key="1">
    <citation type="submission" date="2017-06" db="EMBL/GenBank/DDBJ databases">
        <title>Streptomyces albireticuli Genome sequencing and assembly.</title>
        <authorList>
            <person name="Wang Y."/>
            <person name="Du B."/>
            <person name="Ding Y."/>
            <person name="Liu H."/>
            <person name="Hou Q."/>
            <person name="Liu K."/>
            <person name="Yao L."/>
            <person name="Wang C."/>
        </authorList>
    </citation>
    <scope>NUCLEOTIDE SEQUENCE [LARGE SCALE GENOMIC DNA]</scope>
    <source>
        <strain evidence="6 7">MDJK11</strain>
    </source>
</reference>
<dbReference type="InterPro" id="IPR036661">
    <property type="entry name" value="Luciferase-like_sf"/>
</dbReference>
<dbReference type="Pfam" id="PF00296">
    <property type="entry name" value="Bac_luciferase"/>
    <property type="match status" value="1"/>
</dbReference>
<keyword evidence="2" id="KW-0288">FMN</keyword>
<dbReference type="OrthoDB" id="143323at2"/>
<dbReference type="Gene3D" id="3.20.20.30">
    <property type="entry name" value="Luciferase-like domain"/>
    <property type="match status" value="1"/>
</dbReference>
<feature type="domain" description="Luciferase-like" evidence="5">
    <location>
        <begin position="7"/>
        <end position="250"/>
    </location>
</feature>
<keyword evidence="1" id="KW-0285">Flavoprotein</keyword>
<dbReference type="GO" id="GO:0046306">
    <property type="term" value="P:alkanesulfonate catabolic process"/>
    <property type="evidence" value="ECO:0007669"/>
    <property type="project" value="TreeGrafter"/>
</dbReference>
<keyword evidence="4" id="KW-0503">Monooxygenase</keyword>
<keyword evidence="3" id="KW-0560">Oxidoreductase</keyword>
<dbReference type="InterPro" id="IPR011251">
    <property type="entry name" value="Luciferase-like_dom"/>
</dbReference>
<evidence type="ECO:0000256" key="4">
    <source>
        <dbReference type="ARBA" id="ARBA00023033"/>
    </source>
</evidence>
<evidence type="ECO:0000313" key="7">
    <source>
        <dbReference type="Proteomes" id="UP000195755"/>
    </source>
</evidence>
<dbReference type="RefSeq" id="WP_087927154.1">
    <property type="nucleotide sequence ID" value="NZ_CP021744.1"/>
</dbReference>
<accession>A0A1Z2L3T1</accession>
<sequence>MLLRIHTEPSERGASYDTLLRVARATEDLGFDALFRSDHYLQFGGHGRTPGPSDAWVTLAGLARDTRRIRLGTLVSPATFRAPGQLAVQVAQVDGMSGGRVELGLGAGWFEAEHQAYGMPFPGKRFDRLEEQLRIIRGLWTTPGDQRFDFTGEHFTLTGAQPTLPPVQRPHPPVIVGGTGAVRTPALAAAYADEYNAAFVTPEQAGVQYGRIRKALAENGRGEDAMRFSVIQSVCVGRTDAEIARRAEAAGEELPDTAFRGTPAQVVEQIARFAEAGAERAYLRFLDLDDLDHLELIASEVLPHFAS</sequence>